<evidence type="ECO:0000256" key="1">
    <source>
        <dbReference type="ARBA" id="ARBA00007357"/>
    </source>
</evidence>
<dbReference type="OrthoDB" id="6358614at2759"/>
<dbReference type="Pfam" id="PF01431">
    <property type="entry name" value="Peptidase_M13"/>
    <property type="match status" value="1"/>
</dbReference>
<protein>
    <submittedName>
        <fullName evidence="3">Endothelin-converting enzyme 1</fullName>
    </submittedName>
</protein>
<keyword evidence="4" id="KW-1185">Reference proteome</keyword>
<proteinExistence type="inferred from homology"/>
<dbReference type="EMBL" id="VSRR010003247">
    <property type="protein sequence ID" value="MPC35321.1"/>
    <property type="molecule type" value="Genomic_DNA"/>
</dbReference>
<dbReference type="PANTHER" id="PTHR11733">
    <property type="entry name" value="ZINC METALLOPROTEASE FAMILY M13 NEPRILYSIN-RELATED"/>
    <property type="match status" value="1"/>
</dbReference>
<dbReference type="InterPro" id="IPR000718">
    <property type="entry name" value="Peptidase_M13"/>
</dbReference>
<dbReference type="Gene3D" id="3.40.390.10">
    <property type="entry name" value="Collagenase (Catalytic Domain)"/>
    <property type="match status" value="1"/>
</dbReference>
<dbReference type="GO" id="GO:0016485">
    <property type="term" value="P:protein processing"/>
    <property type="evidence" value="ECO:0007669"/>
    <property type="project" value="TreeGrafter"/>
</dbReference>
<dbReference type="PRINTS" id="PR00786">
    <property type="entry name" value="NEPRILYSIN"/>
</dbReference>
<feature type="domain" description="Peptidase M13 C-terminal" evidence="2">
    <location>
        <begin position="163"/>
        <end position="364"/>
    </location>
</feature>
<dbReference type="PROSITE" id="PS51885">
    <property type="entry name" value="NEPRILYSIN"/>
    <property type="match status" value="1"/>
</dbReference>
<dbReference type="PANTHER" id="PTHR11733:SF167">
    <property type="entry name" value="FI17812P1-RELATED"/>
    <property type="match status" value="1"/>
</dbReference>
<comment type="caution">
    <text evidence="3">The sequence shown here is derived from an EMBL/GenBank/DDBJ whole genome shotgun (WGS) entry which is preliminary data.</text>
</comment>
<dbReference type="InterPro" id="IPR024079">
    <property type="entry name" value="MetalloPept_cat_dom_sf"/>
</dbReference>
<evidence type="ECO:0000313" key="4">
    <source>
        <dbReference type="Proteomes" id="UP000324222"/>
    </source>
</evidence>
<dbReference type="InterPro" id="IPR018497">
    <property type="entry name" value="Peptidase_M13_C"/>
</dbReference>
<sequence>MLILLVERLYTDLVEPVQHALGKSEYCLRVTTELLGDFVSALYLKNLPHLQERQQKMKEVIKTNKGAAEEELRHQPELNPEEMEMWVSKLRSMSGELANPDPSQYLLHDINETTLSDNFIENSLILLTRHRSLMYQLYQSSTSSPAVLWNHFLRPFSRSGLSLYAPNKFLIPYGAMEAPFFFWDVPDYINYAGIGLMIAHELIHGFDETGIQYNGTQRKILEGYEHLVQVSECLAEQYRAPQSLQAVSGLLTNFSLGRLPLNEVLVGSGAVRLAWEAYELSRRQEDKGKRTPAAYTVPDPPQLPWLDLNPLQLYFLRIAQVHCTATSDIHMLPIMEKEHLPSSLWVKVVLQNEPRFTEAFNCSPPPHHQCPYILGSVPTPSTP</sequence>
<comment type="similarity">
    <text evidence="1">Belongs to the peptidase M13 family.</text>
</comment>
<dbReference type="InterPro" id="IPR042089">
    <property type="entry name" value="Peptidase_M13_dom_2"/>
</dbReference>
<accession>A0A5B7ELG4</accession>
<name>A0A5B7ELG4_PORTR</name>
<dbReference type="GO" id="GO:0004222">
    <property type="term" value="F:metalloendopeptidase activity"/>
    <property type="evidence" value="ECO:0007669"/>
    <property type="project" value="InterPro"/>
</dbReference>
<dbReference type="Proteomes" id="UP000324222">
    <property type="component" value="Unassembled WGS sequence"/>
</dbReference>
<evidence type="ECO:0000313" key="3">
    <source>
        <dbReference type="EMBL" id="MPC35321.1"/>
    </source>
</evidence>
<dbReference type="Gene3D" id="1.10.1380.10">
    <property type="entry name" value="Neutral endopeptidase , domain2"/>
    <property type="match status" value="1"/>
</dbReference>
<dbReference type="SUPFAM" id="SSF55486">
    <property type="entry name" value="Metalloproteases ('zincins'), catalytic domain"/>
    <property type="match status" value="1"/>
</dbReference>
<dbReference type="AlphaFoldDB" id="A0A5B7ELG4"/>
<gene>
    <name evidence="3" type="primary">Ece1_1</name>
    <name evidence="3" type="ORF">E2C01_028743</name>
</gene>
<evidence type="ECO:0000259" key="2">
    <source>
        <dbReference type="Pfam" id="PF01431"/>
    </source>
</evidence>
<organism evidence="3 4">
    <name type="scientific">Portunus trituberculatus</name>
    <name type="common">Swimming crab</name>
    <name type="synonym">Neptunus trituberculatus</name>
    <dbReference type="NCBI Taxonomy" id="210409"/>
    <lineage>
        <taxon>Eukaryota</taxon>
        <taxon>Metazoa</taxon>
        <taxon>Ecdysozoa</taxon>
        <taxon>Arthropoda</taxon>
        <taxon>Crustacea</taxon>
        <taxon>Multicrustacea</taxon>
        <taxon>Malacostraca</taxon>
        <taxon>Eumalacostraca</taxon>
        <taxon>Eucarida</taxon>
        <taxon>Decapoda</taxon>
        <taxon>Pleocyemata</taxon>
        <taxon>Brachyura</taxon>
        <taxon>Eubrachyura</taxon>
        <taxon>Portunoidea</taxon>
        <taxon>Portunidae</taxon>
        <taxon>Portuninae</taxon>
        <taxon>Portunus</taxon>
    </lineage>
</organism>
<dbReference type="GO" id="GO:0005886">
    <property type="term" value="C:plasma membrane"/>
    <property type="evidence" value="ECO:0007669"/>
    <property type="project" value="TreeGrafter"/>
</dbReference>
<reference evidence="3 4" key="1">
    <citation type="submission" date="2019-05" db="EMBL/GenBank/DDBJ databases">
        <title>Another draft genome of Portunus trituberculatus and its Hox gene families provides insights of decapod evolution.</title>
        <authorList>
            <person name="Jeong J.-H."/>
            <person name="Song I."/>
            <person name="Kim S."/>
            <person name="Choi T."/>
            <person name="Kim D."/>
            <person name="Ryu S."/>
            <person name="Kim W."/>
        </authorList>
    </citation>
    <scope>NUCLEOTIDE SEQUENCE [LARGE SCALE GENOMIC DNA]</scope>
    <source>
        <tissue evidence="3">Muscle</tissue>
    </source>
</reference>